<feature type="region of interest" description="Disordered" evidence="9">
    <location>
        <begin position="231"/>
        <end position="258"/>
    </location>
</feature>
<feature type="region of interest" description="Disordered" evidence="9">
    <location>
        <begin position="192"/>
        <end position="218"/>
    </location>
</feature>
<keyword evidence="6" id="KW-0779">Telomere</keyword>
<feature type="compositionally biased region" description="Polar residues" evidence="9">
    <location>
        <begin position="194"/>
        <end position="216"/>
    </location>
</feature>
<feature type="compositionally biased region" description="Polar residues" evidence="9">
    <location>
        <begin position="1045"/>
        <end position="1060"/>
    </location>
</feature>
<proteinExistence type="inferred from homology"/>
<dbReference type="Pfam" id="PF02765">
    <property type="entry name" value="POT1"/>
    <property type="match status" value="1"/>
</dbReference>
<evidence type="ECO:0000256" key="8">
    <source>
        <dbReference type="ARBA" id="ARBA00023242"/>
    </source>
</evidence>
<feature type="region of interest" description="Disordered" evidence="9">
    <location>
        <begin position="1216"/>
        <end position="1263"/>
    </location>
</feature>
<dbReference type="Proteomes" id="UP000695022">
    <property type="component" value="Unplaced"/>
</dbReference>
<keyword evidence="7" id="KW-0238">DNA-binding</keyword>
<comment type="subcellular location">
    <subcellularLocation>
        <location evidence="2">Chromosome</location>
        <location evidence="2">Telomere</location>
    </subcellularLocation>
    <subcellularLocation>
        <location evidence="1">Nucleus</location>
    </subcellularLocation>
</comment>
<comment type="similarity">
    <text evidence="3">Belongs to the telombin family.</text>
</comment>
<sequence length="1546" mass="169129">MEIVRVVVKSAADITEYIINGVGSETLEQLIPKGALHTTIKDLKRSLSKRYIKGKISWKGSLTSSVGENRISLKITDDKVCKTQKQQSPQTARGSRGKVPKDMVVLIDFSGNVAVWVDRVTQLWDTVVVCHAMTRQCEHHQDMGVNQWKLDFVPAVSSRPRPDCYFFVDTRHKWLTGNAATMDLKVMETPTPMEASTPQESTSANNSNTTIASGASCTGGRFQKRKLDFSSIGQSKSKGHEQTGGTVFTKPAKEDDERNKIRGSTAIQKILATLPISQNLGERNSVPSGEISISQQEGTNTNQTVGTVTPDILKSSFWEDSKDLSDNVMAIRDLSDSLEVNRDLSEVMPNRVESALRESSVSSRVSTITEQSSNPIWLIGSPPVMDVTAGVMSEKKRCNNTTLIKDLAVGSIASVWGIVKFLNEPRRTRGSDWLLHFGLVDRSTGEEDGDAVHCHMFAPLKQLLPQINRIGDIMLLLHAKVNLFNGKLQLGSTAATVALVFDEDPASSEQPRTGSADLLYSFIELDRKRLRHYRELFKSTKSFSSVTTKKSLISDIKLNSYSDVYCQIVTVNAVHPDTLTMLNVWDGTALNRSLRVRRSAEEQARLTCESLQVALPVCVTGSQAAIASKLQVGDHVWLRNLHCLRAPEVHQDIASGFTVVHLLMACGSTIDREMVPLARISQEVQSLNISLMNLHDELEPVIASHPCGPLQESFNAEARVEREMSSTHQAEHGDKSAAATPSRSLLVTCQVTSVCEIPEKDMGYTRITGSSSDRVRRIDEVSDVGVTHPPFRDVCGDPPITLHLMPCDTAKVQQLKVGQRIQITGGVCAEAADVSERSPLMMDLSCEGSITARELLAVAEGNWTSESLQRSLADAIPSTAPSAGSCEVPGSTTQLLSSAAMNATSDGSAPTVDGKSIYSQLPNVTCGQVTSVTHERSPLRRMLPSTSIPPSHHSAGNSLVAQTATPSGNDMLQPAICITDVEGRQANASADPEMHGLSKHVGELIDCAIEISETTHHGAGKDAQIHSNMETLNVPYVLRSRKRSLPSQASDSHATQNVAASPNRKKSKQSESSTEELASAMRKSLDQTRFSRPEQIAGSPNSEKTEHPETSGVPLGSKILRTPVRTSARLSAKRDMLSKSPQVAQEEDQGRSMEVQVTLQACTSSKLPHIAGSPSSKKSGQSQAGGTLLETSVPVSHVRTSRRLDAKRELLFKSSQMVQKEKKSQSAKLAEESQASTSSSEQDLPESCTNSTRELGENTNERLGGIGLVSPVKLFLHRYTTTKYTSNSKQVDSQDRPGSLLKGRWPALDGHADNMSMLVLDPEIQVRLQQCGISHLLEAEPGVYRVTAKVTDCKPSVKDARHAYQIINLVCPVCEYMEAVPQPRYMKTGVERNKPNNSGKEWWEQVAPSRVTDCCEYWRCPACILCMQEQTQRYSLRKIPEMVFVFCLYLTLQDDTGTLDVLLFSDDAVNFFNGVAPLDLMSDEARLLPMLHSIFERLQAQSEDGEQVLLDAAVWKRPGGGELFLYQIISSKDNIADAVQGKTNAA</sequence>
<evidence type="ECO:0000313" key="12">
    <source>
        <dbReference type="RefSeq" id="XP_014662249.1"/>
    </source>
</evidence>
<gene>
    <name evidence="12" type="primary">LOC106805240</name>
</gene>
<dbReference type="InterPro" id="IPR012340">
    <property type="entry name" value="NA-bd_OB-fold"/>
</dbReference>
<feature type="region of interest" description="Disordered" evidence="9">
    <location>
        <begin position="1167"/>
        <end position="1201"/>
    </location>
</feature>
<dbReference type="InterPro" id="IPR028389">
    <property type="entry name" value="POT1"/>
</dbReference>
<dbReference type="Gene3D" id="2.40.50.140">
    <property type="entry name" value="Nucleic acid-binding proteins"/>
    <property type="match status" value="2"/>
</dbReference>
<dbReference type="SMART" id="SM00976">
    <property type="entry name" value="Telo_bind"/>
    <property type="match status" value="1"/>
</dbReference>
<dbReference type="PANTHER" id="PTHR14513:SF0">
    <property type="entry name" value="PROTECTION OF TELOMERES PROTEIN 1"/>
    <property type="match status" value="1"/>
</dbReference>
<evidence type="ECO:0000256" key="1">
    <source>
        <dbReference type="ARBA" id="ARBA00004123"/>
    </source>
</evidence>
<evidence type="ECO:0000256" key="9">
    <source>
        <dbReference type="SAM" id="MobiDB-lite"/>
    </source>
</evidence>
<dbReference type="InterPro" id="IPR011564">
    <property type="entry name" value="Telomer_end-bd_POT1/Cdc13"/>
</dbReference>
<keyword evidence="5" id="KW-0158">Chromosome</keyword>
<dbReference type="InterPro" id="IPR032042">
    <property type="entry name" value="POT1PC"/>
</dbReference>
<organism evidence="11 12">
    <name type="scientific">Priapulus caudatus</name>
    <name type="common">Priapulid worm</name>
    <dbReference type="NCBI Taxonomy" id="37621"/>
    <lineage>
        <taxon>Eukaryota</taxon>
        <taxon>Metazoa</taxon>
        <taxon>Ecdysozoa</taxon>
        <taxon>Scalidophora</taxon>
        <taxon>Priapulida</taxon>
        <taxon>Priapulimorpha</taxon>
        <taxon>Priapulimorphida</taxon>
        <taxon>Priapulidae</taxon>
        <taxon>Priapulus</taxon>
    </lineage>
</organism>
<accession>A0ABM1DQM8</accession>
<evidence type="ECO:0000313" key="11">
    <source>
        <dbReference type="Proteomes" id="UP000695022"/>
    </source>
</evidence>
<evidence type="ECO:0000256" key="5">
    <source>
        <dbReference type="ARBA" id="ARBA00022454"/>
    </source>
</evidence>
<evidence type="ECO:0000256" key="3">
    <source>
        <dbReference type="ARBA" id="ARBA00008442"/>
    </source>
</evidence>
<feature type="region of interest" description="Disordered" evidence="9">
    <location>
        <begin position="1043"/>
        <end position="1155"/>
    </location>
</feature>
<protein>
    <recommendedName>
        <fullName evidence="4">Protection of telomeres protein 1</fullName>
    </recommendedName>
</protein>
<evidence type="ECO:0000256" key="2">
    <source>
        <dbReference type="ARBA" id="ARBA00004574"/>
    </source>
</evidence>
<evidence type="ECO:0000256" key="7">
    <source>
        <dbReference type="ARBA" id="ARBA00023125"/>
    </source>
</evidence>
<feature type="compositionally biased region" description="Basic and acidic residues" evidence="9">
    <location>
        <begin position="1083"/>
        <end position="1092"/>
    </location>
</feature>
<keyword evidence="8" id="KW-0539">Nucleus</keyword>
<name>A0ABM1DQM8_PRICU</name>
<dbReference type="Pfam" id="PF16686">
    <property type="entry name" value="POT1PC"/>
    <property type="match status" value="1"/>
</dbReference>
<feature type="domain" description="Telomeric single stranded DNA binding POT1/Cdc13" evidence="10">
    <location>
        <begin position="401"/>
        <end position="538"/>
    </location>
</feature>
<feature type="compositionally biased region" description="Low complexity" evidence="9">
    <location>
        <begin position="1232"/>
        <end position="1242"/>
    </location>
</feature>
<keyword evidence="11" id="KW-1185">Reference proteome</keyword>
<dbReference type="PANTHER" id="PTHR14513">
    <property type="entry name" value="PROTECTION OF TELOMERES 1"/>
    <property type="match status" value="1"/>
</dbReference>
<dbReference type="GeneID" id="106805240"/>
<dbReference type="SUPFAM" id="SSF50249">
    <property type="entry name" value="Nucleic acid-binding proteins"/>
    <property type="match status" value="2"/>
</dbReference>
<evidence type="ECO:0000256" key="6">
    <source>
        <dbReference type="ARBA" id="ARBA00022895"/>
    </source>
</evidence>
<dbReference type="RefSeq" id="XP_014662249.1">
    <property type="nucleotide sequence ID" value="XM_014806763.1"/>
</dbReference>
<evidence type="ECO:0000256" key="4">
    <source>
        <dbReference type="ARBA" id="ARBA00015253"/>
    </source>
</evidence>
<evidence type="ECO:0000259" key="10">
    <source>
        <dbReference type="SMART" id="SM00976"/>
    </source>
</evidence>
<reference evidence="12" key="1">
    <citation type="submission" date="2025-08" db="UniProtKB">
        <authorList>
            <consortium name="RefSeq"/>
        </authorList>
    </citation>
    <scope>IDENTIFICATION</scope>
</reference>
<feature type="compositionally biased region" description="Low complexity" evidence="9">
    <location>
        <begin position="1171"/>
        <end position="1186"/>
    </location>
</feature>